<protein>
    <submittedName>
        <fullName evidence="2">Uncharacterized protein</fullName>
    </submittedName>
</protein>
<evidence type="ECO:0000313" key="2">
    <source>
        <dbReference type="EMBL" id="GBP10585.1"/>
    </source>
</evidence>
<feature type="compositionally biased region" description="Polar residues" evidence="1">
    <location>
        <begin position="176"/>
        <end position="188"/>
    </location>
</feature>
<organism evidence="2 3">
    <name type="scientific">Eumeta variegata</name>
    <name type="common">Bagworm moth</name>
    <name type="synonym">Eumeta japonica</name>
    <dbReference type="NCBI Taxonomy" id="151549"/>
    <lineage>
        <taxon>Eukaryota</taxon>
        <taxon>Metazoa</taxon>
        <taxon>Ecdysozoa</taxon>
        <taxon>Arthropoda</taxon>
        <taxon>Hexapoda</taxon>
        <taxon>Insecta</taxon>
        <taxon>Pterygota</taxon>
        <taxon>Neoptera</taxon>
        <taxon>Endopterygota</taxon>
        <taxon>Lepidoptera</taxon>
        <taxon>Glossata</taxon>
        <taxon>Ditrysia</taxon>
        <taxon>Tineoidea</taxon>
        <taxon>Psychidae</taxon>
        <taxon>Oiketicinae</taxon>
        <taxon>Eumeta</taxon>
    </lineage>
</organism>
<evidence type="ECO:0000256" key="1">
    <source>
        <dbReference type="SAM" id="MobiDB-lite"/>
    </source>
</evidence>
<name>A0A4C1T8U5_EUMVA</name>
<dbReference type="EMBL" id="BGZK01004727">
    <property type="protein sequence ID" value="GBP10585.1"/>
    <property type="molecule type" value="Genomic_DNA"/>
</dbReference>
<gene>
    <name evidence="2" type="ORF">EVAR_69950_1</name>
</gene>
<dbReference type="Proteomes" id="UP000299102">
    <property type="component" value="Unassembled WGS sequence"/>
</dbReference>
<evidence type="ECO:0000313" key="3">
    <source>
        <dbReference type="Proteomes" id="UP000299102"/>
    </source>
</evidence>
<proteinExistence type="predicted"/>
<accession>A0A4C1T8U5</accession>
<keyword evidence="3" id="KW-1185">Reference proteome</keyword>
<comment type="caution">
    <text evidence="2">The sequence shown here is derived from an EMBL/GenBank/DDBJ whole genome shotgun (WGS) entry which is preliminary data.</text>
</comment>
<reference evidence="2 3" key="1">
    <citation type="journal article" date="2019" name="Commun. Biol.">
        <title>The bagworm genome reveals a unique fibroin gene that provides high tensile strength.</title>
        <authorList>
            <person name="Kono N."/>
            <person name="Nakamura H."/>
            <person name="Ohtoshi R."/>
            <person name="Tomita M."/>
            <person name="Numata K."/>
            <person name="Arakawa K."/>
        </authorList>
    </citation>
    <scope>NUCLEOTIDE SEQUENCE [LARGE SCALE GENOMIC DNA]</scope>
</reference>
<feature type="region of interest" description="Disordered" evidence="1">
    <location>
        <begin position="167"/>
        <end position="195"/>
    </location>
</feature>
<dbReference type="AlphaFoldDB" id="A0A4C1T8U5"/>
<sequence length="195" mass="21580">MNRARDNSTTGRPRLFNFSTLNQVKIFLVLVGPSDSDLSLLNATVLSEPELEVPLLSFELPVRLRFPLGDAERLVKLLEAWLVVDDDVQLEARLETGVDFSTILDSTSVGHWYPILERAFSSVFLISLCGIGIGSIDPPALEGQEPHSILKLNNRYRACVELRTGTSAERARENARTTGAHSPSQLNVPNEAMEH</sequence>